<dbReference type="RefSeq" id="WP_305732071.1">
    <property type="nucleotide sequence ID" value="NZ_OW150024.1"/>
</dbReference>
<dbReference type="InterPro" id="IPR001789">
    <property type="entry name" value="Sig_transdc_resp-reg_receiver"/>
</dbReference>
<dbReference type="SMART" id="SM00448">
    <property type="entry name" value="REC"/>
    <property type="match status" value="1"/>
</dbReference>
<dbReference type="PROSITE" id="PS50110">
    <property type="entry name" value="RESPONSE_REGULATORY"/>
    <property type="match status" value="1"/>
</dbReference>
<dbReference type="Gene3D" id="3.40.50.2300">
    <property type="match status" value="1"/>
</dbReference>
<dbReference type="SUPFAM" id="SSF52172">
    <property type="entry name" value="CheY-like"/>
    <property type="match status" value="1"/>
</dbReference>
<evidence type="ECO:0000256" key="1">
    <source>
        <dbReference type="PROSITE-ProRule" id="PRU00169"/>
    </source>
</evidence>
<protein>
    <recommendedName>
        <fullName evidence="2">Response regulatory domain-containing protein</fullName>
    </recommendedName>
</protein>
<dbReference type="EMBL" id="OW150024">
    <property type="protein sequence ID" value="CAH2031235.1"/>
    <property type="molecule type" value="Genomic_DNA"/>
</dbReference>
<accession>A0ABN8HJZ9</accession>
<dbReference type="CDD" id="cd17536">
    <property type="entry name" value="REC_YesN-like"/>
    <property type="match status" value="1"/>
</dbReference>
<name>A0ABN8HJZ9_9BACT</name>
<keyword evidence="1" id="KW-0597">Phosphoprotein</keyword>
<dbReference type="InterPro" id="IPR011006">
    <property type="entry name" value="CheY-like_superfamily"/>
</dbReference>
<keyword evidence="4" id="KW-1185">Reference proteome</keyword>
<sequence>MPQNDATAATRIMVVDDEPAVLKMLTTFLESCGYRVTACVSPMEAFEFLSQEHDTIDLVITDIRMPEMDGIRLLTGIRHLSLNLPVLLMTGYADFEQVVEGLRNHAFDILLKPIDLPQLQWSITKALGYLKHQRLERQYQLQLEERVIGLNRLVQEQFEELQRIRTLTGTP</sequence>
<proteinExistence type="predicted"/>
<dbReference type="PANTHER" id="PTHR43874:SF205">
    <property type="entry name" value="TWO-COMPONENT RESPONSE REGULATOR ORR23"/>
    <property type="match status" value="1"/>
</dbReference>
<evidence type="ECO:0000313" key="3">
    <source>
        <dbReference type="EMBL" id="CAH2031235.1"/>
    </source>
</evidence>
<organism evidence="3 4">
    <name type="scientific">Trichlorobacter ammonificans</name>
    <dbReference type="NCBI Taxonomy" id="2916410"/>
    <lineage>
        <taxon>Bacteria</taxon>
        <taxon>Pseudomonadati</taxon>
        <taxon>Thermodesulfobacteriota</taxon>
        <taxon>Desulfuromonadia</taxon>
        <taxon>Geobacterales</taxon>
        <taxon>Geobacteraceae</taxon>
        <taxon>Trichlorobacter</taxon>
    </lineage>
</organism>
<dbReference type="Proteomes" id="UP001295463">
    <property type="component" value="Chromosome"/>
</dbReference>
<evidence type="ECO:0000259" key="2">
    <source>
        <dbReference type="PROSITE" id="PS50110"/>
    </source>
</evidence>
<feature type="modified residue" description="4-aspartylphosphate" evidence="1">
    <location>
        <position position="62"/>
    </location>
</feature>
<gene>
    <name evidence="3" type="ORF">GEAMG1_1405</name>
</gene>
<dbReference type="PANTHER" id="PTHR43874">
    <property type="entry name" value="TWO-COMPONENT RESPONSE REGULATOR"/>
    <property type="match status" value="1"/>
</dbReference>
<feature type="domain" description="Response regulatory" evidence="2">
    <location>
        <begin position="11"/>
        <end position="127"/>
    </location>
</feature>
<reference evidence="3 4" key="1">
    <citation type="submission" date="2022-03" db="EMBL/GenBank/DDBJ databases">
        <authorList>
            <person name="Koch H."/>
        </authorList>
    </citation>
    <scope>NUCLEOTIDE SEQUENCE [LARGE SCALE GENOMIC DNA]</scope>
    <source>
        <strain evidence="3 4">G1</strain>
    </source>
</reference>
<evidence type="ECO:0000313" key="4">
    <source>
        <dbReference type="Proteomes" id="UP001295463"/>
    </source>
</evidence>
<dbReference type="Pfam" id="PF00072">
    <property type="entry name" value="Response_reg"/>
    <property type="match status" value="1"/>
</dbReference>
<dbReference type="InterPro" id="IPR045279">
    <property type="entry name" value="ARR-like"/>
</dbReference>